<dbReference type="AlphaFoldDB" id="F1L973"/>
<sequence length="363" mass="41896">MDELRSLFKDLEKRIMWMRFDYCHGGLFSAGRRVLILGDGNLSFSVAFANARPEVELSATVLEHESALISRYQSAARMLTHLRSLSHRVRVLFGVDARCLPLKWKNRFDDIIWNFPHPGGKTNLRKSRQLMSAVFKSISSILSSGHFHVTLARNQSGLDHEAIVRRHFFKSNSLPAHSRDSWQIAYLAAEWNLSVEDVHPFDPHLLPLYSASGYHNRDQIFHSCCGAETITFVLTPPLFSLKALKCYENELFADKEPGCFHELKPFFRHDISILYEEANAMSYWESVLFEMIREVCGSLVVTIEEVQQLRSIAPNGLSNRIYRITWQAWRKPLSKSLCNALQEQLREIIKSTVRQRKMKIVLT</sequence>
<dbReference type="PANTHER" id="PTHR11538:SF26">
    <property type="entry name" value="FERREDOXIN-FOLD ANTICODON-BINDING DOMAIN-CONTAINING PROTEIN 1"/>
    <property type="match status" value="1"/>
</dbReference>
<dbReference type="GO" id="GO:0070042">
    <property type="term" value="F:rRNA (uridine-N3-)-methyltransferase activity"/>
    <property type="evidence" value="ECO:0007669"/>
    <property type="project" value="InterPro"/>
</dbReference>
<evidence type="ECO:0000313" key="2">
    <source>
        <dbReference type="EMBL" id="ADY46677.1"/>
    </source>
</evidence>
<dbReference type="SUPFAM" id="SSF53335">
    <property type="entry name" value="S-adenosyl-L-methionine-dependent methyltransferases"/>
    <property type="match status" value="1"/>
</dbReference>
<feature type="domain" description="25S rRNA (uridine-N(3))-methyltransferase BMT5-like" evidence="1">
    <location>
        <begin position="35"/>
        <end position="211"/>
    </location>
</feature>
<dbReference type="PANTHER" id="PTHR11538">
    <property type="entry name" value="PHENYLALANYL-TRNA SYNTHETASE"/>
    <property type="match status" value="1"/>
</dbReference>
<name>F1L973_ASCSU</name>
<dbReference type="InterPro" id="IPR029063">
    <property type="entry name" value="SAM-dependent_MTases_sf"/>
</dbReference>
<dbReference type="Pfam" id="PF10354">
    <property type="entry name" value="BMT5-like"/>
    <property type="match status" value="1"/>
</dbReference>
<protein>
    <submittedName>
        <fullName evidence="2">Ferredoxin-fold anticodon-binding domain-containing protein 1</fullName>
    </submittedName>
</protein>
<dbReference type="InterPro" id="IPR036690">
    <property type="entry name" value="Fdx_antiC-bd_sf"/>
</dbReference>
<dbReference type="EMBL" id="JI174353">
    <property type="protein sequence ID" value="ADY46677.1"/>
    <property type="molecule type" value="mRNA"/>
</dbReference>
<organism evidence="2">
    <name type="scientific">Ascaris suum</name>
    <name type="common">Pig roundworm</name>
    <name type="synonym">Ascaris lumbricoides</name>
    <dbReference type="NCBI Taxonomy" id="6253"/>
    <lineage>
        <taxon>Eukaryota</taxon>
        <taxon>Metazoa</taxon>
        <taxon>Ecdysozoa</taxon>
        <taxon>Nematoda</taxon>
        <taxon>Chromadorea</taxon>
        <taxon>Rhabditida</taxon>
        <taxon>Spirurina</taxon>
        <taxon>Ascaridomorpha</taxon>
        <taxon>Ascaridoidea</taxon>
        <taxon>Ascarididae</taxon>
        <taxon>Ascaris</taxon>
    </lineage>
</organism>
<dbReference type="GO" id="GO:0070475">
    <property type="term" value="P:rRNA base methylation"/>
    <property type="evidence" value="ECO:0007669"/>
    <property type="project" value="InterPro"/>
</dbReference>
<dbReference type="Gene3D" id="3.30.70.380">
    <property type="entry name" value="Ferrodoxin-fold anticodon-binding domain"/>
    <property type="match status" value="1"/>
</dbReference>
<dbReference type="GO" id="GO:0005737">
    <property type="term" value="C:cytoplasm"/>
    <property type="evidence" value="ECO:0007669"/>
    <property type="project" value="TreeGrafter"/>
</dbReference>
<dbReference type="InterPro" id="IPR019446">
    <property type="entry name" value="BMT5-like"/>
</dbReference>
<evidence type="ECO:0000259" key="1">
    <source>
        <dbReference type="Pfam" id="PF10354"/>
    </source>
</evidence>
<accession>F1L973</accession>
<reference evidence="2" key="1">
    <citation type="journal article" date="2011" name="Genome Res.">
        <title>Deep small RNA sequencing from the nematode Ascaris reveals conservation, functional diversification, and novel developmental profiles.</title>
        <authorList>
            <person name="Wang J."/>
            <person name="Czech B."/>
            <person name="Crunk A."/>
            <person name="Wallace A."/>
            <person name="Mitreva M."/>
            <person name="Hannon G.J."/>
            <person name="Davis R.E."/>
        </authorList>
    </citation>
    <scope>NUCLEOTIDE SEQUENCE</scope>
</reference>
<proteinExistence type="evidence at transcript level"/>